<dbReference type="AlphaFoldDB" id="A0A395NTT9"/>
<gene>
    <name evidence="2" type="ORF">TARUN_2959</name>
</gene>
<protein>
    <recommendedName>
        <fullName evidence="1">DUF7587 domain-containing protein</fullName>
    </recommendedName>
</protein>
<keyword evidence="3" id="KW-1185">Reference proteome</keyword>
<dbReference type="Proteomes" id="UP000266272">
    <property type="component" value="Unassembled WGS sequence"/>
</dbReference>
<evidence type="ECO:0000259" key="1">
    <source>
        <dbReference type="Pfam" id="PF24494"/>
    </source>
</evidence>
<accession>A0A395NTT9</accession>
<reference evidence="2 3" key="1">
    <citation type="journal article" date="2018" name="PLoS Pathog.">
        <title>Evolution of structural diversity of trichothecenes, a family of toxins produced by plant pathogenic and entomopathogenic fungi.</title>
        <authorList>
            <person name="Proctor R.H."/>
            <person name="McCormick S.P."/>
            <person name="Kim H.S."/>
            <person name="Cardoza R.E."/>
            <person name="Stanley A.M."/>
            <person name="Lindo L."/>
            <person name="Kelly A."/>
            <person name="Brown D.W."/>
            <person name="Lee T."/>
            <person name="Vaughan M.M."/>
            <person name="Alexander N.J."/>
            <person name="Busman M."/>
            <person name="Gutierrez S."/>
        </authorList>
    </citation>
    <scope>NUCLEOTIDE SEQUENCE [LARGE SCALE GENOMIC DNA]</scope>
    <source>
        <strain evidence="2 3">IBT 40837</strain>
    </source>
</reference>
<dbReference type="OrthoDB" id="5386629at2759"/>
<feature type="domain" description="DUF7587" evidence="1">
    <location>
        <begin position="45"/>
        <end position="181"/>
    </location>
</feature>
<proteinExistence type="predicted"/>
<dbReference type="Pfam" id="PF24494">
    <property type="entry name" value="DUF7587"/>
    <property type="match status" value="1"/>
</dbReference>
<dbReference type="EMBL" id="PXOA01000168">
    <property type="protein sequence ID" value="RFU79247.1"/>
    <property type="molecule type" value="Genomic_DNA"/>
</dbReference>
<comment type="caution">
    <text evidence="2">The sequence shown here is derived from an EMBL/GenBank/DDBJ whole genome shotgun (WGS) entry which is preliminary data.</text>
</comment>
<dbReference type="InterPro" id="IPR056009">
    <property type="entry name" value="DUF7587"/>
</dbReference>
<name>A0A395NTT9_TRIAR</name>
<evidence type="ECO:0000313" key="3">
    <source>
        <dbReference type="Proteomes" id="UP000266272"/>
    </source>
</evidence>
<evidence type="ECO:0000313" key="2">
    <source>
        <dbReference type="EMBL" id="RFU79247.1"/>
    </source>
</evidence>
<organism evidence="2 3">
    <name type="scientific">Trichoderma arundinaceum</name>
    <dbReference type="NCBI Taxonomy" id="490622"/>
    <lineage>
        <taxon>Eukaryota</taxon>
        <taxon>Fungi</taxon>
        <taxon>Dikarya</taxon>
        <taxon>Ascomycota</taxon>
        <taxon>Pezizomycotina</taxon>
        <taxon>Sordariomycetes</taxon>
        <taxon>Hypocreomycetidae</taxon>
        <taxon>Hypocreales</taxon>
        <taxon>Hypocreaceae</taxon>
        <taxon>Trichoderma</taxon>
    </lineage>
</organism>
<sequence>MSYNETNRSSVDSLLAESANLLSISDKAPELFKDYERHPVNSFQRPIWYRVVHSDSPPESEEGSLQSRLYPPPELEDLHPKEMRLHLENHAEITGKTPTPFISVTFDLIRAFHMAYAMYGVMEDVTILLIDPWLLPEGNYHNARTIRSKSGLKDEPKYNTEILVWGEIPKESILYRWSQSDIFYSGLFNVFPSLGTQMWKWASIDDRRADLRSDYSRFDAAKTATFAADIAKALVSLGMDPSRLQMKQIFVFLLGEAAGFDAEKEMGGVEAKLEAQAVKEFDDAAYKLCISASCSHAARLQHVIATNPYLRNSQEGRRFAKIWADLIQGRLYPTIESWRLRREERDFIEWGTRKEMTGGGKFTLIQWLSQFKPYTRPTVTSVGFVEDDA</sequence>